<evidence type="ECO:0000256" key="8">
    <source>
        <dbReference type="ARBA" id="ARBA00023136"/>
    </source>
</evidence>
<gene>
    <name evidence="11" type="ORF">HK105_202635</name>
</gene>
<dbReference type="InterPro" id="IPR036412">
    <property type="entry name" value="HAD-like_sf"/>
</dbReference>
<dbReference type="Gene3D" id="1.20.1110.10">
    <property type="entry name" value="Calcium-transporting ATPase, transmembrane domain"/>
    <property type="match status" value="2"/>
</dbReference>
<evidence type="ECO:0000256" key="2">
    <source>
        <dbReference type="ARBA" id="ARBA00022475"/>
    </source>
</evidence>
<protein>
    <recommendedName>
        <fullName evidence="10">Cation-transporting P-type ATPase N-terminal domain-containing protein</fullName>
    </recommendedName>
</protein>
<keyword evidence="12" id="KW-1185">Reference proteome</keyword>
<evidence type="ECO:0000256" key="1">
    <source>
        <dbReference type="ARBA" id="ARBA00004651"/>
    </source>
</evidence>
<evidence type="ECO:0000313" key="11">
    <source>
        <dbReference type="EMBL" id="KAL2917762.1"/>
    </source>
</evidence>
<name>A0ABR4NDZ7_9FUNG</name>
<dbReference type="InterPro" id="IPR059000">
    <property type="entry name" value="ATPase_P-type_domA"/>
</dbReference>
<dbReference type="SFLD" id="SFLDG00002">
    <property type="entry name" value="C1.7:_P-type_atpase_like"/>
    <property type="match status" value="1"/>
</dbReference>
<feature type="transmembrane region" description="Helical" evidence="9">
    <location>
        <begin position="106"/>
        <end position="127"/>
    </location>
</feature>
<comment type="caution">
    <text evidence="11">The sequence shown here is derived from an EMBL/GenBank/DDBJ whole genome shotgun (WGS) entry which is preliminary data.</text>
</comment>
<dbReference type="Gene3D" id="2.70.150.10">
    <property type="entry name" value="Calcium-transporting ATPase, cytoplasmic transduction domain A"/>
    <property type="match status" value="1"/>
</dbReference>
<evidence type="ECO:0000256" key="4">
    <source>
        <dbReference type="ARBA" id="ARBA00022741"/>
    </source>
</evidence>
<dbReference type="Pfam" id="PF13246">
    <property type="entry name" value="Cation_ATPase"/>
    <property type="match status" value="1"/>
</dbReference>
<dbReference type="SMART" id="SM00831">
    <property type="entry name" value="Cation_ATPase_N"/>
    <property type="match status" value="1"/>
</dbReference>
<feature type="transmembrane region" description="Helical" evidence="9">
    <location>
        <begin position="79"/>
        <end position="100"/>
    </location>
</feature>
<dbReference type="NCBIfam" id="TIGR01494">
    <property type="entry name" value="ATPase_P-type"/>
    <property type="match status" value="2"/>
</dbReference>
<dbReference type="InterPro" id="IPR023214">
    <property type="entry name" value="HAD_sf"/>
</dbReference>
<feature type="transmembrane region" description="Helical" evidence="9">
    <location>
        <begin position="1021"/>
        <end position="1043"/>
    </location>
</feature>
<dbReference type="PROSITE" id="PS00154">
    <property type="entry name" value="ATPASE_E1_E2"/>
    <property type="match status" value="1"/>
</dbReference>
<dbReference type="SUPFAM" id="SSF56784">
    <property type="entry name" value="HAD-like"/>
    <property type="match status" value="1"/>
</dbReference>
<dbReference type="SFLD" id="SFLDF00027">
    <property type="entry name" value="p-type_atpase"/>
    <property type="match status" value="1"/>
</dbReference>
<dbReference type="InterPro" id="IPR018303">
    <property type="entry name" value="ATPase_P-typ_P_site"/>
</dbReference>
<evidence type="ECO:0000256" key="6">
    <source>
        <dbReference type="ARBA" id="ARBA00022967"/>
    </source>
</evidence>
<dbReference type="Gene3D" id="3.40.1110.10">
    <property type="entry name" value="Calcium-transporting ATPase, cytoplasmic domain N"/>
    <property type="match status" value="1"/>
</dbReference>
<feature type="transmembrane region" description="Helical" evidence="9">
    <location>
        <begin position="305"/>
        <end position="329"/>
    </location>
</feature>
<dbReference type="InterPro" id="IPR001757">
    <property type="entry name" value="P_typ_ATPase"/>
</dbReference>
<dbReference type="InterPro" id="IPR008250">
    <property type="entry name" value="ATPase_P-typ_transduc_dom_A_sf"/>
</dbReference>
<sequence length="1070" mass="117318">MGGADAKDGSGEKKVDIDEHLLTLDELQKRYNVTVNTTKPSASEGLSEAEAAKRLQENGLNQLSPPKQRHPILKFLDHLMGLFNLLLLACGVAIFISVGIDPADNIGTIIPYVGGILILVAFMNAGIEFYQVQKSQSILSSFLNLIPAKAYVIRAGKSTQVNAIEIVLGDIVYIRSGDKIPADMIMFATTDLKVDNSSLTGEADPQERTPKNTHQNPLEATNVIFNGTLVVNGEGYGVVVRTGDNTVIGQIASLTTGEERRSSPMSEEIELFVKLITCVAAVCAIIFLIIGVVARGQNAAQGLNFAIGTFVSFVPEGLPATVTMLLTIAAKRMAGRNVLVKDLQGVETLGAITLLATDKTGTLTRNQMTVTYVWTGGRMFYAQSQSSTEAQHAIPLDLADAGADELMHMSLLCSRARFESNEGPVSTRPVLGDATEAGLLRNAAAKIVDFETLGDRFPKVFEIPFNSENKWAMTIHKKRHATGELMVYIKGAPERVLRLCSTFFDGKQPVPLTEQHKAQFEETYQFMASKGHRVLAFAALALPGDKFPADFVFSKEEPINYPRDNLTFYGLISLEDPPKHGVREAIGHCREAGIRVMMVTGDHPLTAEAIGRKINLMLQDTKESLAAKRGVPIDQVPESDVNAIVIHGERIDSLTEAEWDNIFSKDEIIFARTSPKHKLQIVKRAQSLGHIVGVTGDGVNDSPALKKADLGIAMNQSGSDVSKEAAAMILIDDNFASTVNGIEEGRLIFQNLKKSIQYTVTHTMPEVWANLLYLVVPLPLPLSAVLILLVDLGFELFLALSYAWDPPENKTGLMKLLPRKPVTPDSVIRTKRIAARAAQHAERTKNMSKFGKFMDSLSKPFTAEFWAEVMEPKEEETLVDLDLLSWSYIEAGSIMTVGCFVVYFFAIWYHFKIYPSDLVKNASVWGTADSVTISTGKVLTKDEQLDALGAGQSAYYLAIMIQQCFNLFICKARLGFPFGAVMFQNAKTFLGMFCGAIFTMALVYIPPINLGLGTYWRTTPFVWLISVGFGIVLLVYSVIRLAIKRASNPIKYSKIVVGLQMHPTRWSTGK</sequence>
<accession>A0ABR4NDZ7</accession>
<evidence type="ECO:0000256" key="3">
    <source>
        <dbReference type="ARBA" id="ARBA00022692"/>
    </source>
</evidence>
<proteinExistence type="predicted"/>
<dbReference type="Pfam" id="PF00122">
    <property type="entry name" value="E1-E2_ATPase"/>
    <property type="match status" value="1"/>
</dbReference>
<dbReference type="SUPFAM" id="SSF81653">
    <property type="entry name" value="Calcium ATPase, transduction domain A"/>
    <property type="match status" value="1"/>
</dbReference>
<keyword evidence="4" id="KW-0547">Nucleotide-binding</keyword>
<reference evidence="11 12" key="1">
    <citation type="submission" date="2023-09" db="EMBL/GenBank/DDBJ databases">
        <title>Pangenome analysis of Batrachochytrium dendrobatidis and related Chytrids.</title>
        <authorList>
            <person name="Yacoub M.N."/>
            <person name="Stajich J.E."/>
            <person name="James T.Y."/>
        </authorList>
    </citation>
    <scope>NUCLEOTIDE SEQUENCE [LARGE SCALE GENOMIC DNA]</scope>
    <source>
        <strain evidence="11 12">JEL0888</strain>
    </source>
</reference>
<dbReference type="InterPro" id="IPR004014">
    <property type="entry name" value="ATPase_P-typ_cation-transptr_N"/>
</dbReference>
<dbReference type="PANTHER" id="PTHR43294:SF21">
    <property type="entry name" value="CATION TRANSPORTING ATPASE"/>
    <property type="match status" value="1"/>
</dbReference>
<evidence type="ECO:0000256" key="5">
    <source>
        <dbReference type="ARBA" id="ARBA00022840"/>
    </source>
</evidence>
<evidence type="ECO:0000259" key="10">
    <source>
        <dbReference type="SMART" id="SM00831"/>
    </source>
</evidence>
<dbReference type="Proteomes" id="UP001527925">
    <property type="component" value="Unassembled WGS sequence"/>
</dbReference>
<evidence type="ECO:0000256" key="7">
    <source>
        <dbReference type="ARBA" id="ARBA00022989"/>
    </source>
</evidence>
<dbReference type="EMBL" id="JADGIZ020000009">
    <property type="protein sequence ID" value="KAL2917762.1"/>
    <property type="molecule type" value="Genomic_DNA"/>
</dbReference>
<keyword evidence="6" id="KW-1278">Translocase</keyword>
<feature type="domain" description="Cation-transporting P-type ATPase N-terminal" evidence="10">
    <location>
        <begin position="18"/>
        <end position="99"/>
    </location>
</feature>
<keyword evidence="8 9" id="KW-0472">Membrane</keyword>
<keyword evidence="3 9" id="KW-0812">Transmembrane</keyword>
<organism evidence="11 12">
    <name type="scientific">Polyrhizophydium stewartii</name>
    <dbReference type="NCBI Taxonomy" id="2732419"/>
    <lineage>
        <taxon>Eukaryota</taxon>
        <taxon>Fungi</taxon>
        <taxon>Fungi incertae sedis</taxon>
        <taxon>Chytridiomycota</taxon>
        <taxon>Chytridiomycota incertae sedis</taxon>
        <taxon>Chytridiomycetes</taxon>
        <taxon>Rhizophydiales</taxon>
        <taxon>Rhizophydiales incertae sedis</taxon>
        <taxon>Polyrhizophydium</taxon>
    </lineage>
</organism>
<comment type="subcellular location">
    <subcellularLocation>
        <location evidence="1">Cell membrane</location>
        <topology evidence="1">Multi-pass membrane protein</topology>
    </subcellularLocation>
</comment>
<dbReference type="Gene3D" id="3.40.50.1000">
    <property type="entry name" value="HAD superfamily/HAD-like"/>
    <property type="match status" value="1"/>
</dbReference>
<dbReference type="InterPro" id="IPR023299">
    <property type="entry name" value="ATPase_P-typ_cyto_dom_N"/>
</dbReference>
<dbReference type="PRINTS" id="PR00121">
    <property type="entry name" value="NAKATPASE"/>
</dbReference>
<feature type="transmembrane region" description="Helical" evidence="9">
    <location>
        <begin position="989"/>
        <end position="1009"/>
    </location>
</feature>
<dbReference type="SUPFAM" id="SSF81660">
    <property type="entry name" value="Metal cation-transporting ATPase, ATP-binding domain N"/>
    <property type="match status" value="1"/>
</dbReference>
<evidence type="ECO:0000256" key="9">
    <source>
        <dbReference type="SAM" id="Phobius"/>
    </source>
</evidence>
<evidence type="ECO:0000313" key="12">
    <source>
        <dbReference type="Proteomes" id="UP001527925"/>
    </source>
</evidence>
<keyword evidence="7 9" id="KW-1133">Transmembrane helix</keyword>
<keyword evidence="2" id="KW-1003">Cell membrane</keyword>
<dbReference type="PANTHER" id="PTHR43294">
    <property type="entry name" value="SODIUM/POTASSIUM-TRANSPORTING ATPASE SUBUNIT ALPHA"/>
    <property type="match status" value="1"/>
</dbReference>
<feature type="transmembrane region" description="Helical" evidence="9">
    <location>
        <begin position="891"/>
        <end position="911"/>
    </location>
</feature>
<dbReference type="InterPro" id="IPR023298">
    <property type="entry name" value="ATPase_P-typ_TM_dom_sf"/>
</dbReference>
<feature type="transmembrane region" description="Helical" evidence="9">
    <location>
        <begin position="771"/>
        <end position="804"/>
    </location>
</feature>
<dbReference type="InterPro" id="IPR050510">
    <property type="entry name" value="Cation_transp_ATPase_P-type"/>
</dbReference>
<dbReference type="Pfam" id="PF00689">
    <property type="entry name" value="Cation_ATPase_C"/>
    <property type="match status" value="1"/>
</dbReference>
<dbReference type="InterPro" id="IPR044492">
    <property type="entry name" value="P_typ_ATPase_HD_dom"/>
</dbReference>
<dbReference type="PRINTS" id="PR00119">
    <property type="entry name" value="CATATPASE"/>
</dbReference>
<dbReference type="SFLD" id="SFLDS00003">
    <property type="entry name" value="Haloacid_Dehalogenase"/>
    <property type="match status" value="1"/>
</dbReference>
<keyword evidence="5" id="KW-0067">ATP-binding</keyword>
<dbReference type="Pfam" id="PF00690">
    <property type="entry name" value="Cation_ATPase_N"/>
    <property type="match status" value="1"/>
</dbReference>
<dbReference type="SUPFAM" id="SSF81665">
    <property type="entry name" value="Calcium ATPase, transmembrane domain M"/>
    <property type="match status" value="2"/>
</dbReference>
<feature type="transmembrane region" description="Helical" evidence="9">
    <location>
        <begin position="271"/>
        <end position="293"/>
    </location>
</feature>
<dbReference type="InterPro" id="IPR006068">
    <property type="entry name" value="ATPase_P-typ_cation-transptr_C"/>
</dbReference>